<dbReference type="Proteomes" id="UP000184263">
    <property type="component" value="Unassembled WGS sequence"/>
</dbReference>
<dbReference type="AlphaFoldDB" id="A0A1M6RZ59"/>
<feature type="chain" id="PRO_5012364520" evidence="1">
    <location>
        <begin position="24"/>
        <end position="276"/>
    </location>
</feature>
<dbReference type="EMBL" id="FRBC01000003">
    <property type="protein sequence ID" value="SHK37700.1"/>
    <property type="molecule type" value="Genomic_DNA"/>
</dbReference>
<dbReference type="RefSeq" id="WP_073088164.1">
    <property type="nucleotide sequence ID" value="NZ_FRBC01000003.1"/>
</dbReference>
<dbReference type="OrthoDB" id="1675514at2"/>
<dbReference type="InterPro" id="IPR038180">
    <property type="entry name" value="FlgT_N_sf"/>
</dbReference>
<evidence type="ECO:0000256" key="1">
    <source>
        <dbReference type="SAM" id="SignalP"/>
    </source>
</evidence>
<feature type="signal peptide" evidence="1">
    <location>
        <begin position="1"/>
        <end position="23"/>
    </location>
</feature>
<name>A0A1M6RZ59_SELRU</name>
<dbReference type="Gene3D" id="3.30.1660.40">
    <property type="entry name" value="FlgT, N-terminal domain"/>
    <property type="match status" value="1"/>
</dbReference>
<protein>
    <submittedName>
        <fullName evidence="2">Uncharacterized protein</fullName>
    </submittedName>
</protein>
<gene>
    <name evidence="2" type="ORF">SAMN05216582_10326</name>
</gene>
<proteinExistence type="predicted"/>
<reference evidence="2 3" key="1">
    <citation type="submission" date="2016-11" db="EMBL/GenBank/DDBJ databases">
        <authorList>
            <person name="Jaros S."/>
            <person name="Januszkiewicz K."/>
            <person name="Wedrychowicz H."/>
        </authorList>
    </citation>
    <scope>NUCLEOTIDE SEQUENCE [LARGE SCALE GENOMIC DNA]</scope>
    <source>
        <strain evidence="2 3">HD4</strain>
    </source>
</reference>
<evidence type="ECO:0000313" key="3">
    <source>
        <dbReference type="Proteomes" id="UP000184263"/>
    </source>
</evidence>
<keyword evidence="1" id="KW-0732">Signal</keyword>
<evidence type="ECO:0000313" key="2">
    <source>
        <dbReference type="EMBL" id="SHK37700.1"/>
    </source>
</evidence>
<organism evidence="2 3">
    <name type="scientific">Selenomonas ruminantium</name>
    <dbReference type="NCBI Taxonomy" id="971"/>
    <lineage>
        <taxon>Bacteria</taxon>
        <taxon>Bacillati</taxon>
        <taxon>Bacillota</taxon>
        <taxon>Negativicutes</taxon>
        <taxon>Selenomonadales</taxon>
        <taxon>Selenomonadaceae</taxon>
        <taxon>Selenomonas</taxon>
    </lineage>
</organism>
<sequence length="276" mass="29229">MYAKKIFLLLLAACLGGLPSASAKEAVVEGMGVDRAAAIQHAARCAVEEVVGTYIDAWTLVRESRLALDNIYTHSRGYVRKIKVLEEGATDAGYTVKALVDVNDAPDAGLMDKLTMLMLLNDPAFFVSVTRGGAEAAERDATAESVFNERLLELGFGNVQAEEDNPDFLVKGELSASSQEIFVPNAKRESTATGLFSGQASLDVTVIEKSSNHVVGTFSLRASDVAASAEGAEEKAGAKAVREAAERLEGLFKKVGAKVQVVRSTAWQGGDEDANG</sequence>
<accession>A0A1M6RZ59</accession>